<evidence type="ECO:0000256" key="1">
    <source>
        <dbReference type="ARBA" id="ARBA00006717"/>
    </source>
</evidence>
<evidence type="ECO:0000256" key="3">
    <source>
        <dbReference type="ARBA" id="ARBA00023152"/>
    </source>
</evidence>
<dbReference type="AlphaFoldDB" id="A9VBJ1"/>
<feature type="region of interest" description="Disordered" evidence="6">
    <location>
        <begin position="184"/>
        <end position="210"/>
    </location>
</feature>
<dbReference type="STRING" id="81824.A9VBJ1"/>
<protein>
    <recommendedName>
        <fullName evidence="2">phosphoglycerate mutase (2,3-diphosphoglycerate-dependent)</fullName>
        <ecNumber evidence="2">5.4.2.11</ecNumber>
    </recommendedName>
</protein>
<reference evidence="7 8" key="1">
    <citation type="journal article" date="2008" name="Nature">
        <title>The genome of the choanoflagellate Monosiga brevicollis and the origin of metazoans.</title>
        <authorList>
            <consortium name="JGI Sequencing"/>
            <person name="King N."/>
            <person name="Westbrook M.J."/>
            <person name="Young S.L."/>
            <person name="Kuo A."/>
            <person name="Abedin M."/>
            <person name="Chapman J."/>
            <person name="Fairclough S."/>
            <person name="Hellsten U."/>
            <person name="Isogai Y."/>
            <person name="Letunic I."/>
            <person name="Marr M."/>
            <person name="Pincus D."/>
            <person name="Putnam N."/>
            <person name="Rokas A."/>
            <person name="Wright K.J."/>
            <person name="Zuzow R."/>
            <person name="Dirks W."/>
            <person name="Good M."/>
            <person name="Goodstein D."/>
            <person name="Lemons D."/>
            <person name="Li W."/>
            <person name="Lyons J.B."/>
            <person name="Morris A."/>
            <person name="Nichols S."/>
            <person name="Richter D.J."/>
            <person name="Salamov A."/>
            <person name="Bork P."/>
            <person name="Lim W.A."/>
            <person name="Manning G."/>
            <person name="Miller W.T."/>
            <person name="McGinnis W."/>
            <person name="Shapiro H."/>
            <person name="Tjian R."/>
            <person name="Grigoriev I.V."/>
            <person name="Rokhsar D."/>
        </authorList>
    </citation>
    <scope>NUCLEOTIDE SEQUENCE [LARGE SCALE GENOMIC DNA]</scope>
    <source>
        <strain evidence="8">MX1 / ATCC 50154</strain>
    </source>
</reference>
<accession>A9VBJ1</accession>
<dbReference type="Proteomes" id="UP000001357">
    <property type="component" value="Unassembled WGS sequence"/>
</dbReference>
<keyword evidence="4" id="KW-0413">Isomerase</keyword>
<evidence type="ECO:0000256" key="5">
    <source>
        <dbReference type="PIRSR" id="PIRSR613078-2"/>
    </source>
</evidence>
<keyword evidence="8" id="KW-1185">Reference proteome</keyword>
<evidence type="ECO:0000313" key="8">
    <source>
        <dbReference type="Proteomes" id="UP000001357"/>
    </source>
</evidence>
<name>A9VBJ1_MONBE</name>
<dbReference type="GO" id="GO:0061621">
    <property type="term" value="P:canonical glycolysis"/>
    <property type="evidence" value="ECO:0000318"/>
    <property type="project" value="GO_Central"/>
</dbReference>
<dbReference type="InterPro" id="IPR029033">
    <property type="entry name" value="His_PPase_superfam"/>
</dbReference>
<comment type="similarity">
    <text evidence="1">Belongs to the phosphoglycerate mutase family. BPG-dependent PGAM subfamily.</text>
</comment>
<evidence type="ECO:0000313" key="7">
    <source>
        <dbReference type="EMBL" id="EDQ85107.1"/>
    </source>
</evidence>
<evidence type="ECO:0000256" key="2">
    <source>
        <dbReference type="ARBA" id="ARBA00012028"/>
    </source>
</evidence>
<dbReference type="EC" id="5.4.2.11" evidence="2"/>
<dbReference type="EMBL" id="CH991577">
    <property type="protein sequence ID" value="EDQ85107.1"/>
    <property type="molecule type" value="Genomic_DNA"/>
</dbReference>
<dbReference type="KEGG" id="mbr:MONBRDRAFT_12205"/>
<dbReference type="Gene3D" id="3.40.50.1240">
    <property type="entry name" value="Phosphoglycerate mutase-like"/>
    <property type="match status" value="2"/>
</dbReference>
<dbReference type="RefSeq" id="XP_001750111.1">
    <property type="nucleotide sequence ID" value="XM_001750059.1"/>
</dbReference>
<feature type="binding site" evidence="5">
    <location>
        <position position="79"/>
    </location>
    <ligand>
        <name>substrate</name>
    </ligand>
</feature>
<dbReference type="InterPro" id="IPR005952">
    <property type="entry name" value="Phosphogly_mut1"/>
</dbReference>
<gene>
    <name evidence="7" type="ORF">MONBRDRAFT_12205</name>
</gene>
<organism evidence="7 8">
    <name type="scientific">Monosiga brevicollis</name>
    <name type="common">Choanoflagellate</name>
    <dbReference type="NCBI Taxonomy" id="81824"/>
    <lineage>
        <taxon>Eukaryota</taxon>
        <taxon>Choanoflagellata</taxon>
        <taxon>Craspedida</taxon>
        <taxon>Salpingoecidae</taxon>
        <taxon>Monosiga</taxon>
    </lineage>
</organism>
<dbReference type="InParanoid" id="A9VBJ1"/>
<dbReference type="GO" id="GO:0004619">
    <property type="term" value="F:phosphoglycerate mutase activity"/>
    <property type="evidence" value="ECO:0000318"/>
    <property type="project" value="GO_Central"/>
</dbReference>
<sequence length="220" mass="23016">MGMCQSAGATAAKKQPGKNQPSVGPTPTLVLLRPGSTAASGEEDPKLDSTGLALAERVGHAMVHEHADFDVVYCSTRRRDVKTTNVVLEAIDRLFLPVEKEANLVETNTAINEAAGPVWELDIRPKLKAGLRVLVVAELPTLACLVSKVDSVPSAVAADLALEPGAAMVYTFDAATMTVQQYTEAPKPAGEPHSDATADEPSEATAPSHPFAARIISAPA</sequence>
<dbReference type="SUPFAM" id="SSF53254">
    <property type="entry name" value="Phosphoglycerate mutase-like"/>
    <property type="match status" value="1"/>
</dbReference>
<dbReference type="PANTHER" id="PTHR11931">
    <property type="entry name" value="PHOSPHOGLYCERATE MUTASE"/>
    <property type="match status" value="1"/>
</dbReference>
<proteinExistence type="inferred from homology"/>
<dbReference type="GeneID" id="5895395"/>
<dbReference type="InterPro" id="IPR013078">
    <property type="entry name" value="His_Pase_superF_clade-1"/>
</dbReference>
<evidence type="ECO:0000256" key="4">
    <source>
        <dbReference type="ARBA" id="ARBA00023235"/>
    </source>
</evidence>
<keyword evidence="3" id="KW-0324">Glycolysis</keyword>
<dbReference type="GO" id="GO:0005829">
    <property type="term" value="C:cytosol"/>
    <property type="evidence" value="ECO:0000318"/>
    <property type="project" value="GO_Central"/>
</dbReference>
<feature type="region of interest" description="Disordered" evidence="6">
    <location>
        <begin position="1"/>
        <end position="48"/>
    </location>
</feature>
<dbReference type="Pfam" id="PF00300">
    <property type="entry name" value="His_Phos_1"/>
    <property type="match status" value="1"/>
</dbReference>
<evidence type="ECO:0000256" key="6">
    <source>
        <dbReference type="SAM" id="MobiDB-lite"/>
    </source>
</evidence>